<keyword evidence="4" id="KW-1185">Reference proteome</keyword>
<proteinExistence type="predicted"/>
<feature type="transmembrane region" description="Helical" evidence="2">
    <location>
        <begin position="104"/>
        <end position="123"/>
    </location>
</feature>
<dbReference type="KEGG" id="gog:C1280_01415"/>
<evidence type="ECO:0000313" key="4">
    <source>
        <dbReference type="Proteomes" id="UP000245802"/>
    </source>
</evidence>
<feature type="region of interest" description="Disordered" evidence="1">
    <location>
        <begin position="1"/>
        <end position="54"/>
    </location>
</feature>
<evidence type="ECO:0000313" key="3">
    <source>
        <dbReference type="EMBL" id="AWM35816.1"/>
    </source>
</evidence>
<name>A0A2Z3GWR0_9BACT</name>
<accession>A0A2Z3GWR0</accession>
<keyword evidence="2" id="KW-0472">Membrane</keyword>
<feature type="transmembrane region" description="Helical" evidence="2">
    <location>
        <begin position="68"/>
        <end position="92"/>
    </location>
</feature>
<dbReference type="RefSeq" id="WP_029601273.1">
    <property type="nucleotide sequence ID" value="NZ_CP025958.1"/>
</dbReference>
<evidence type="ECO:0000256" key="2">
    <source>
        <dbReference type="SAM" id="Phobius"/>
    </source>
</evidence>
<evidence type="ECO:0008006" key="5">
    <source>
        <dbReference type="Google" id="ProtNLM"/>
    </source>
</evidence>
<gene>
    <name evidence="3" type="ORF">C1280_01415</name>
</gene>
<feature type="compositionally biased region" description="Basic and acidic residues" evidence="1">
    <location>
        <begin position="14"/>
        <end position="38"/>
    </location>
</feature>
<keyword evidence="2" id="KW-1133">Transmembrane helix</keyword>
<protein>
    <recommendedName>
        <fullName evidence="5">DUF4190 domain-containing protein</fullName>
    </recommendedName>
</protein>
<dbReference type="Proteomes" id="UP000245802">
    <property type="component" value="Chromosome"/>
</dbReference>
<evidence type="ECO:0000256" key="1">
    <source>
        <dbReference type="SAM" id="MobiDB-lite"/>
    </source>
</evidence>
<sequence length="131" mass="14510">MARDRYDDEDDEREPPRGRGRSRDDDDEPPRGRGRSRDDDEDDDDDYRPNRPKKLTGIDGLMNGTVSVVLFALFSFCCCWPLGVILGIIGLVTCKNPDSKRNSIIVLVAGVAGIILNVILYVSGVTNNALK</sequence>
<dbReference type="EMBL" id="CP025958">
    <property type="protein sequence ID" value="AWM35816.1"/>
    <property type="molecule type" value="Genomic_DNA"/>
</dbReference>
<reference evidence="3 4" key="1">
    <citation type="submission" date="2018-01" db="EMBL/GenBank/DDBJ databases">
        <title>G. obscuriglobus.</title>
        <authorList>
            <person name="Franke J."/>
            <person name="Blomberg W."/>
            <person name="Selmecki A."/>
        </authorList>
    </citation>
    <scope>NUCLEOTIDE SEQUENCE [LARGE SCALE GENOMIC DNA]</scope>
    <source>
        <strain evidence="3 4">DSM 5831</strain>
    </source>
</reference>
<dbReference type="AlphaFoldDB" id="A0A2Z3GWR0"/>
<organism evidence="3 4">
    <name type="scientific">Gemmata obscuriglobus</name>
    <dbReference type="NCBI Taxonomy" id="114"/>
    <lineage>
        <taxon>Bacteria</taxon>
        <taxon>Pseudomonadati</taxon>
        <taxon>Planctomycetota</taxon>
        <taxon>Planctomycetia</taxon>
        <taxon>Gemmatales</taxon>
        <taxon>Gemmataceae</taxon>
        <taxon>Gemmata</taxon>
    </lineage>
</organism>
<keyword evidence="2" id="KW-0812">Transmembrane</keyword>